<feature type="region of interest" description="Disordered" evidence="3">
    <location>
        <begin position="549"/>
        <end position="584"/>
    </location>
</feature>
<proteinExistence type="predicted"/>
<evidence type="ECO:0000256" key="2">
    <source>
        <dbReference type="ARBA" id="ARBA00023026"/>
    </source>
</evidence>
<feature type="signal peptide" evidence="4">
    <location>
        <begin position="1"/>
        <end position="29"/>
    </location>
</feature>
<dbReference type="InterPro" id="IPR017850">
    <property type="entry name" value="Alkaline_phosphatase_core_sf"/>
</dbReference>
<organism evidence="5 6">
    <name type="scientific">Gryllotalpicola reticulitermitis</name>
    <dbReference type="NCBI Taxonomy" id="1184153"/>
    <lineage>
        <taxon>Bacteria</taxon>
        <taxon>Bacillati</taxon>
        <taxon>Actinomycetota</taxon>
        <taxon>Actinomycetes</taxon>
        <taxon>Micrococcales</taxon>
        <taxon>Microbacteriaceae</taxon>
        <taxon>Gryllotalpicola</taxon>
    </lineage>
</organism>
<evidence type="ECO:0000256" key="4">
    <source>
        <dbReference type="SAM" id="SignalP"/>
    </source>
</evidence>
<feature type="chain" id="PRO_5046752496" evidence="4">
    <location>
        <begin position="30"/>
        <end position="584"/>
    </location>
</feature>
<dbReference type="Gene3D" id="3.40.720.10">
    <property type="entry name" value="Alkaline Phosphatase, subunit A"/>
    <property type="match status" value="2"/>
</dbReference>
<dbReference type="Pfam" id="PF04185">
    <property type="entry name" value="Phosphoesterase"/>
    <property type="match status" value="1"/>
</dbReference>
<sequence>MIKFPKGRTVKVTCAATLAVGAVVATALAVPAAMASPAVNNSSKTSTPIKHVVVIFDENESFDHYFATYPYATNTDGTKFKAAPGTPKVNNLVTAGILAPNGTVKKSTGNVYDPQRLDPETAKVTGSNNHAYLPEQEAEDNGKMDQFVQYTSNNNALNTNGTFGAPGLGMDYYDGNTVTGLWNYAQNYSMSDNSWDVQFGPSSPGAINVISGSTAKATAYNKTGRNELTPTTSSNVQKGSLIGDADPAYDDCAATSGVAGLTGKNIGDVLNEKNITWGWFQGGFTPTTPAGSGATDYAKCGATQQNAIGLTETSYSPHHDPFQYYKSTSNPKHLPPKNEAEIGHNGQANHQYDTTTFDSLFQKGSTGTLPAVSFVKPPAAQDAHPGNSGPIDEQAFITKEINQIEQSKYWSSTAVVISYDDSDGWYDHVAPTIKNSASDTANNSAICLNAASAGVEQLAGDDDRCGPSQRLPLLVISPYSRQNYVAHNETDQTSVLKFIEQNWGTTSTGKDSFTNEAGSIDNMFNFARPQQREVLLSTTTGAVTKTVPTHVSPVKPIPHKPLPHKPVPHKPAPHKVTPSKGHHI</sequence>
<evidence type="ECO:0000313" key="5">
    <source>
        <dbReference type="EMBL" id="MFC4243453.1"/>
    </source>
</evidence>
<evidence type="ECO:0000256" key="1">
    <source>
        <dbReference type="ARBA" id="ARBA00022801"/>
    </source>
</evidence>
<comment type="caution">
    <text evidence="5">The sequence shown here is derived from an EMBL/GenBank/DDBJ whole genome shotgun (WGS) entry which is preliminary data.</text>
</comment>
<evidence type="ECO:0000256" key="3">
    <source>
        <dbReference type="SAM" id="MobiDB-lite"/>
    </source>
</evidence>
<dbReference type="Proteomes" id="UP001595900">
    <property type="component" value="Unassembled WGS sequence"/>
</dbReference>
<keyword evidence="6" id="KW-1185">Reference proteome</keyword>
<dbReference type="CDD" id="cd16013">
    <property type="entry name" value="AcpA"/>
    <property type="match status" value="1"/>
</dbReference>
<reference evidence="6" key="1">
    <citation type="journal article" date="2019" name="Int. J. Syst. Evol. Microbiol.">
        <title>The Global Catalogue of Microorganisms (GCM) 10K type strain sequencing project: providing services to taxonomists for standard genome sequencing and annotation.</title>
        <authorList>
            <consortium name="The Broad Institute Genomics Platform"/>
            <consortium name="The Broad Institute Genome Sequencing Center for Infectious Disease"/>
            <person name="Wu L."/>
            <person name="Ma J."/>
        </authorList>
    </citation>
    <scope>NUCLEOTIDE SEQUENCE [LARGE SCALE GENOMIC DNA]</scope>
    <source>
        <strain evidence="6">CGMCC 1.10363</strain>
    </source>
</reference>
<protein>
    <submittedName>
        <fullName evidence="5">Phospholipase C</fullName>
    </submittedName>
</protein>
<gene>
    <name evidence="5" type="ORF">ACFOYW_08710</name>
</gene>
<accession>A0ABV8Q715</accession>
<feature type="compositionally biased region" description="Basic residues" evidence="3">
    <location>
        <begin position="557"/>
        <end position="573"/>
    </location>
</feature>
<dbReference type="InterPro" id="IPR007312">
    <property type="entry name" value="Phosphoesterase"/>
</dbReference>
<dbReference type="RefSeq" id="WP_390228500.1">
    <property type="nucleotide sequence ID" value="NZ_JBHSCN010000005.1"/>
</dbReference>
<dbReference type="EMBL" id="JBHSCN010000005">
    <property type="protein sequence ID" value="MFC4243453.1"/>
    <property type="molecule type" value="Genomic_DNA"/>
</dbReference>
<dbReference type="PANTHER" id="PTHR31956">
    <property type="entry name" value="NON-SPECIFIC PHOSPHOLIPASE C4-RELATED"/>
    <property type="match status" value="1"/>
</dbReference>
<keyword evidence="1" id="KW-0378">Hydrolase</keyword>
<keyword evidence="4" id="KW-0732">Signal</keyword>
<evidence type="ECO:0000313" key="6">
    <source>
        <dbReference type="Proteomes" id="UP001595900"/>
    </source>
</evidence>
<name>A0ABV8Q715_9MICO</name>
<keyword evidence="2" id="KW-0843">Virulence</keyword>
<dbReference type="PANTHER" id="PTHR31956:SF1">
    <property type="entry name" value="NON-SPECIFIC PHOSPHOLIPASE C1"/>
    <property type="match status" value="1"/>
</dbReference>